<dbReference type="PANTHER" id="PTHR30096">
    <property type="entry name" value="4,5-DOPA DIOXYGENASE EXTRADIOL-LIKE PROTEIN"/>
    <property type="match status" value="1"/>
</dbReference>
<dbReference type="InterPro" id="IPR014436">
    <property type="entry name" value="Extradiol_dOase_DODA"/>
</dbReference>
<protein>
    <submittedName>
        <fullName evidence="7">Dioxygenase</fullName>
    </submittedName>
</protein>
<dbReference type="GO" id="GO:0016702">
    <property type="term" value="F:oxidoreductase activity, acting on single donors with incorporation of molecular oxygen, incorporation of two atoms of oxygen"/>
    <property type="evidence" value="ECO:0007669"/>
    <property type="project" value="UniProtKB-ARBA"/>
</dbReference>
<comment type="cofactor">
    <cofactor evidence="1">
        <name>Zn(2+)</name>
        <dbReference type="ChEBI" id="CHEBI:29105"/>
    </cofactor>
</comment>
<reference evidence="8" key="1">
    <citation type="submission" date="2016-05" db="EMBL/GenBank/DDBJ databases">
        <authorList>
            <person name="Holder M.E."/>
            <person name="Ajami N.J."/>
            <person name="Petrosino J.F."/>
        </authorList>
    </citation>
    <scope>NUCLEOTIDE SEQUENCE [LARGE SCALE GENOMIC DNA]</scope>
    <source>
        <strain evidence="8">ATCC 700696</strain>
    </source>
</reference>
<keyword evidence="4" id="KW-0862">Zinc</keyword>
<keyword evidence="5" id="KW-0560">Oxidoreductase</keyword>
<evidence type="ECO:0000256" key="2">
    <source>
        <dbReference type="ARBA" id="ARBA00007581"/>
    </source>
</evidence>
<organism evidence="7 8">
    <name type="scientific">Mogibacterium pumilum</name>
    <dbReference type="NCBI Taxonomy" id="86332"/>
    <lineage>
        <taxon>Bacteria</taxon>
        <taxon>Bacillati</taxon>
        <taxon>Bacillota</taxon>
        <taxon>Clostridia</taxon>
        <taxon>Peptostreptococcales</taxon>
        <taxon>Anaerovoracaceae</taxon>
        <taxon>Mogibacterium</taxon>
    </lineage>
</organism>
<dbReference type="Pfam" id="PF02900">
    <property type="entry name" value="LigB"/>
    <property type="match status" value="1"/>
</dbReference>
<evidence type="ECO:0000256" key="3">
    <source>
        <dbReference type="ARBA" id="ARBA00022723"/>
    </source>
</evidence>
<dbReference type="GO" id="GO:0008270">
    <property type="term" value="F:zinc ion binding"/>
    <property type="evidence" value="ECO:0007669"/>
    <property type="project" value="InterPro"/>
</dbReference>
<evidence type="ECO:0000256" key="4">
    <source>
        <dbReference type="ARBA" id="ARBA00022833"/>
    </source>
</evidence>
<dbReference type="GO" id="GO:0008198">
    <property type="term" value="F:ferrous iron binding"/>
    <property type="evidence" value="ECO:0007669"/>
    <property type="project" value="InterPro"/>
</dbReference>
<evidence type="ECO:0000256" key="1">
    <source>
        <dbReference type="ARBA" id="ARBA00001947"/>
    </source>
</evidence>
<keyword evidence="8" id="KW-1185">Reference proteome</keyword>
<dbReference type="CDD" id="cd07363">
    <property type="entry name" value="45_DOPA_Dioxygenase"/>
    <property type="match status" value="1"/>
</dbReference>
<dbReference type="PIRSF" id="PIRSF006157">
    <property type="entry name" value="Doxgns_DODA"/>
    <property type="match status" value="1"/>
</dbReference>
<dbReference type="Gene3D" id="3.40.830.10">
    <property type="entry name" value="LigB-like"/>
    <property type="match status" value="1"/>
</dbReference>
<proteinExistence type="inferred from homology"/>
<keyword evidence="7" id="KW-0223">Dioxygenase</keyword>
<feature type="domain" description="Extradiol ring-cleavage dioxygenase class III enzyme subunit B" evidence="6">
    <location>
        <begin position="6"/>
        <end position="256"/>
    </location>
</feature>
<evidence type="ECO:0000313" key="7">
    <source>
        <dbReference type="EMBL" id="ASS38253.1"/>
    </source>
</evidence>
<dbReference type="SUPFAM" id="SSF53213">
    <property type="entry name" value="LigB-like"/>
    <property type="match status" value="1"/>
</dbReference>
<dbReference type="RefSeq" id="WP_094234493.1">
    <property type="nucleotide sequence ID" value="NZ_CP016199.1"/>
</dbReference>
<dbReference type="InterPro" id="IPR004183">
    <property type="entry name" value="Xdiol_dOase_suB"/>
</dbReference>
<dbReference type="AlphaFoldDB" id="A0A223ATE9"/>
<evidence type="ECO:0000256" key="5">
    <source>
        <dbReference type="ARBA" id="ARBA00023002"/>
    </source>
</evidence>
<accession>A0A223ATE9</accession>
<name>A0A223ATE9_9FIRM</name>
<dbReference type="Proteomes" id="UP000214689">
    <property type="component" value="Chromosome"/>
</dbReference>
<dbReference type="OrthoDB" id="9790889at2"/>
<sequence length="257" mass="28944">MKMPTIFVGHGNPMIALEDNNITKQFGSIGRNIIDRYGRPKGILMISAHWYTSGTLIESAEEPKQIYDMYGFPQDLYKVRYRVQGSSELTNRVKELLSDEVSTNDEWGIDHGAWTVLVHMFPAADIPVVQLSVDRNLTEAEVFEMGRKLSVLREERYLIVGSGNIVHNLTLVDWSNAGGSQLADDFDDFVKSIVLSGDYSTLINGIEHRSDYNYAVPTKDHFYPLLYILGASEGSTVEVFNNVRNIGSISMTSYLFE</sequence>
<dbReference type="EMBL" id="CP016199">
    <property type="protein sequence ID" value="ASS38253.1"/>
    <property type="molecule type" value="Genomic_DNA"/>
</dbReference>
<keyword evidence="3" id="KW-0479">Metal-binding</keyword>
<comment type="similarity">
    <text evidence="2">Belongs to the DODA-type extradiol aromatic ring-opening dioxygenase family.</text>
</comment>
<dbReference type="NCBIfam" id="NF007914">
    <property type="entry name" value="PRK10628.1"/>
    <property type="match status" value="1"/>
</dbReference>
<gene>
    <name evidence="7" type="ORF">AXF17_07465</name>
</gene>
<dbReference type="PANTHER" id="PTHR30096:SF0">
    <property type="entry name" value="4,5-DOPA DIOXYGENASE EXTRADIOL-LIKE PROTEIN"/>
    <property type="match status" value="1"/>
</dbReference>
<evidence type="ECO:0000313" key="8">
    <source>
        <dbReference type="Proteomes" id="UP000214689"/>
    </source>
</evidence>
<evidence type="ECO:0000259" key="6">
    <source>
        <dbReference type="Pfam" id="PF02900"/>
    </source>
</evidence>